<name>A0A1N7JFH1_9BACI</name>
<dbReference type="OrthoDB" id="8477132at2"/>
<feature type="transmembrane region" description="Helical" evidence="2">
    <location>
        <begin position="212"/>
        <end position="235"/>
    </location>
</feature>
<evidence type="ECO:0000256" key="2">
    <source>
        <dbReference type="SAM" id="Phobius"/>
    </source>
</evidence>
<evidence type="ECO:0000256" key="1">
    <source>
        <dbReference type="SAM" id="MobiDB-lite"/>
    </source>
</evidence>
<feature type="transmembrane region" description="Helical" evidence="2">
    <location>
        <begin position="301"/>
        <end position="324"/>
    </location>
</feature>
<keyword evidence="4" id="KW-1185">Reference proteome</keyword>
<dbReference type="RefSeq" id="WP_076558940.1">
    <property type="nucleotide sequence ID" value="NZ_FTOC01000005.1"/>
</dbReference>
<keyword evidence="2" id="KW-0812">Transmembrane</keyword>
<proteinExistence type="predicted"/>
<dbReference type="Proteomes" id="UP000187608">
    <property type="component" value="Unassembled WGS sequence"/>
</dbReference>
<feature type="transmembrane region" description="Helical" evidence="2">
    <location>
        <begin position="247"/>
        <end position="267"/>
    </location>
</feature>
<feature type="region of interest" description="Disordered" evidence="1">
    <location>
        <begin position="387"/>
        <end position="411"/>
    </location>
</feature>
<organism evidence="3 4">
    <name type="scientific">Salimicrobium flavidum</name>
    <dbReference type="NCBI Taxonomy" id="570947"/>
    <lineage>
        <taxon>Bacteria</taxon>
        <taxon>Bacillati</taxon>
        <taxon>Bacillota</taxon>
        <taxon>Bacilli</taxon>
        <taxon>Bacillales</taxon>
        <taxon>Bacillaceae</taxon>
        <taxon>Salimicrobium</taxon>
    </lineage>
</organism>
<keyword evidence="2" id="KW-0472">Membrane</keyword>
<evidence type="ECO:0000313" key="4">
    <source>
        <dbReference type="Proteomes" id="UP000187608"/>
    </source>
</evidence>
<feature type="transmembrane region" description="Helical" evidence="2">
    <location>
        <begin position="336"/>
        <end position="357"/>
    </location>
</feature>
<gene>
    <name evidence="3" type="ORF">SAMN05421687_105215</name>
</gene>
<keyword evidence="2" id="KW-1133">Transmembrane helix</keyword>
<reference evidence="4" key="1">
    <citation type="submission" date="2017-01" db="EMBL/GenBank/DDBJ databases">
        <authorList>
            <person name="Varghese N."/>
            <person name="Submissions S."/>
        </authorList>
    </citation>
    <scope>NUCLEOTIDE SEQUENCE [LARGE SCALE GENOMIC DNA]</scope>
    <source>
        <strain evidence="4">DSM 23127</strain>
    </source>
</reference>
<dbReference type="AlphaFoldDB" id="A0A1N7JFH1"/>
<protein>
    <recommendedName>
        <fullName evidence="5">5,10-methylene-tetrahydrofolate dehydrogenase</fullName>
    </recommendedName>
</protein>
<dbReference type="EMBL" id="FTOC01000005">
    <property type="protein sequence ID" value="SIS48095.1"/>
    <property type="molecule type" value="Genomic_DNA"/>
</dbReference>
<accession>A0A1N7JFH1</accession>
<sequence length="411" mass="47540">MSPGTVRVGIVTAPGYTKRIGEGLYYSLPELLKTYVDDTKEWVVESLESPLTGYTEEPDEVLGALLEKKKANEWDIAICLTDLPLFRDKKLIVAEANSSENVALLSLPGLGATPLIKRIRESIMQLLSEMYQGISYEARDEVQRTIGQIDKRRRKKYNSRELVRKRGFDRFSPITRETPDADKMSEVRYTVDSRTRGAMRLITGMVRANRPWMLFAPFIKVLVIAFTTGTFAVVFPTLWKLSNHYNLWRMFMINVVAVSLLVFWIMAAHKMWERKNDHSSNYIRRLYNSTTLMTLMTMVSFYYTLLFICFQLIVFVLLPIDFIAEELNEDMETRSYFFIAWTATSISTIIGALGSTIEDEEVVLSGTYGNRQRQRYELMYEAEQEKKEAAEEKEEAARKKKEAIKEKMGER</sequence>
<dbReference type="STRING" id="570947.SAMN05421687_105215"/>
<evidence type="ECO:0008006" key="5">
    <source>
        <dbReference type="Google" id="ProtNLM"/>
    </source>
</evidence>
<evidence type="ECO:0000313" key="3">
    <source>
        <dbReference type="EMBL" id="SIS48095.1"/>
    </source>
</evidence>